<reference evidence="2 3" key="1">
    <citation type="submission" date="2020-07" db="EMBL/GenBank/DDBJ databases">
        <title>Novel species isolated from subtropical streams in China.</title>
        <authorList>
            <person name="Lu H."/>
        </authorList>
    </citation>
    <scope>NUCLEOTIDE SEQUENCE [LARGE SCALE GENOMIC DNA]</scope>
    <source>
        <strain evidence="2 3">LX47W</strain>
    </source>
</reference>
<gene>
    <name evidence="2" type="ORF">H3H39_22925</name>
</gene>
<protein>
    <submittedName>
        <fullName evidence="2">Alcohol dehydrogenase catalytic domain-containing protein</fullName>
    </submittedName>
</protein>
<sequence>MTGTTLAATIDDFGDAGRLQLRVLPLARPGRGQIMVRVEAASVNPIDVRRRSGYGRRLMSLLGAARLPLVLGNDFAGTVCAVGPGVTQWREGDAVYGVKPPSSQGTHATHVVVAAQHALRRPPGMAAIQVATLPYNFLTVWRALAGAGITHDAAAGRRVLVHGASGGLGLIALRLLQSMDAHVTAIAGGAQLAACQRAGAQETLDRHAAPLAALPADFAATLNFASWDDEAALLRLLTARALGHASTVHPMLGLVDRHGLAGGLARAWYQRRRMAAHLPHGARYDWTVFRPAADALRALADFAPLLPLHGAIVTYPLTQAAQAHRHVELREPGRVVLLPQLT</sequence>
<dbReference type="SUPFAM" id="SSF51735">
    <property type="entry name" value="NAD(P)-binding Rossmann-fold domains"/>
    <property type="match status" value="1"/>
</dbReference>
<dbReference type="AlphaFoldDB" id="A0A7W2FDW0"/>
<dbReference type="Pfam" id="PF08240">
    <property type="entry name" value="ADH_N"/>
    <property type="match status" value="1"/>
</dbReference>
<dbReference type="Gene3D" id="3.90.180.10">
    <property type="entry name" value="Medium-chain alcohol dehydrogenases, catalytic domain"/>
    <property type="match status" value="1"/>
</dbReference>
<feature type="domain" description="Enoyl reductase (ER)" evidence="1">
    <location>
        <begin position="14"/>
        <end position="337"/>
    </location>
</feature>
<dbReference type="SMART" id="SM00829">
    <property type="entry name" value="PKS_ER"/>
    <property type="match status" value="1"/>
</dbReference>
<name>A0A7W2FDW0_9BURK</name>
<dbReference type="RefSeq" id="WP_182156707.1">
    <property type="nucleotide sequence ID" value="NZ_JACEZU010000013.1"/>
</dbReference>
<dbReference type="PANTHER" id="PTHR11695">
    <property type="entry name" value="ALCOHOL DEHYDROGENASE RELATED"/>
    <property type="match status" value="1"/>
</dbReference>
<dbReference type="SUPFAM" id="SSF50129">
    <property type="entry name" value="GroES-like"/>
    <property type="match status" value="1"/>
</dbReference>
<dbReference type="InterPro" id="IPR036291">
    <property type="entry name" value="NAD(P)-bd_dom_sf"/>
</dbReference>
<dbReference type="InterPro" id="IPR013154">
    <property type="entry name" value="ADH-like_N"/>
</dbReference>
<comment type="caution">
    <text evidence="2">The sequence shown here is derived from an EMBL/GenBank/DDBJ whole genome shotgun (WGS) entry which is preliminary data.</text>
</comment>
<proteinExistence type="predicted"/>
<dbReference type="PANTHER" id="PTHR11695:SF294">
    <property type="entry name" value="RETICULON-4-INTERACTING PROTEIN 1, MITOCHONDRIAL"/>
    <property type="match status" value="1"/>
</dbReference>
<evidence type="ECO:0000259" key="1">
    <source>
        <dbReference type="SMART" id="SM00829"/>
    </source>
</evidence>
<dbReference type="Proteomes" id="UP000573499">
    <property type="component" value="Unassembled WGS sequence"/>
</dbReference>
<organism evidence="2 3">
    <name type="scientific">Rugamonas apoptosis</name>
    <dbReference type="NCBI Taxonomy" id="2758570"/>
    <lineage>
        <taxon>Bacteria</taxon>
        <taxon>Pseudomonadati</taxon>
        <taxon>Pseudomonadota</taxon>
        <taxon>Betaproteobacteria</taxon>
        <taxon>Burkholderiales</taxon>
        <taxon>Oxalobacteraceae</taxon>
        <taxon>Telluria group</taxon>
        <taxon>Rugamonas</taxon>
    </lineage>
</organism>
<keyword evidence="3" id="KW-1185">Reference proteome</keyword>
<evidence type="ECO:0000313" key="2">
    <source>
        <dbReference type="EMBL" id="MBA5689908.1"/>
    </source>
</evidence>
<dbReference type="Gene3D" id="3.40.50.720">
    <property type="entry name" value="NAD(P)-binding Rossmann-like Domain"/>
    <property type="match status" value="1"/>
</dbReference>
<dbReference type="InterPro" id="IPR020843">
    <property type="entry name" value="ER"/>
</dbReference>
<evidence type="ECO:0000313" key="3">
    <source>
        <dbReference type="Proteomes" id="UP000573499"/>
    </source>
</evidence>
<dbReference type="InterPro" id="IPR050700">
    <property type="entry name" value="YIM1/Zinc_Alcohol_DH_Fams"/>
</dbReference>
<accession>A0A7W2FDW0</accession>
<dbReference type="InterPro" id="IPR011032">
    <property type="entry name" value="GroES-like_sf"/>
</dbReference>
<dbReference type="EMBL" id="JACEZU010000013">
    <property type="protein sequence ID" value="MBA5689908.1"/>
    <property type="molecule type" value="Genomic_DNA"/>
</dbReference>
<dbReference type="GO" id="GO:0016491">
    <property type="term" value="F:oxidoreductase activity"/>
    <property type="evidence" value="ECO:0007669"/>
    <property type="project" value="InterPro"/>
</dbReference>